<feature type="transmembrane region" description="Helical" evidence="6">
    <location>
        <begin position="45"/>
        <end position="66"/>
    </location>
</feature>
<dbReference type="PANTHER" id="PTHR42770:SF18">
    <property type="entry name" value="ARGININE_AGMATINE ANTIPORTER"/>
    <property type="match status" value="1"/>
</dbReference>
<feature type="transmembrane region" description="Helical" evidence="6">
    <location>
        <begin position="126"/>
        <end position="146"/>
    </location>
</feature>
<protein>
    <submittedName>
        <fullName evidence="7">Amino acid permease</fullName>
    </submittedName>
</protein>
<dbReference type="InterPro" id="IPR002293">
    <property type="entry name" value="AA/rel_permease1"/>
</dbReference>
<evidence type="ECO:0000256" key="2">
    <source>
        <dbReference type="ARBA" id="ARBA00022475"/>
    </source>
</evidence>
<dbReference type="Proteomes" id="UP000288490">
    <property type="component" value="Unassembled WGS sequence"/>
</dbReference>
<dbReference type="RefSeq" id="WP_125958575.1">
    <property type="nucleotide sequence ID" value="NZ_JAQEJV010000032.1"/>
</dbReference>
<dbReference type="OrthoDB" id="9762947at2"/>
<proteinExistence type="predicted"/>
<keyword evidence="4 6" id="KW-1133">Transmembrane helix</keyword>
<keyword evidence="2" id="KW-1003">Cell membrane</keyword>
<dbReference type="PANTHER" id="PTHR42770">
    <property type="entry name" value="AMINO ACID TRANSPORTER-RELATED"/>
    <property type="match status" value="1"/>
</dbReference>
<evidence type="ECO:0000256" key="6">
    <source>
        <dbReference type="SAM" id="Phobius"/>
    </source>
</evidence>
<feature type="transmembrane region" description="Helical" evidence="6">
    <location>
        <begin position="196"/>
        <end position="221"/>
    </location>
</feature>
<feature type="transmembrane region" description="Helical" evidence="6">
    <location>
        <begin position="233"/>
        <end position="257"/>
    </location>
</feature>
<reference evidence="7 8" key="1">
    <citation type="submission" date="2017-05" db="EMBL/GenBank/DDBJ databases">
        <title>Vagococcus spp. assemblies.</title>
        <authorList>
            <person name="Gulvik C.A."/>
        </authorList>
    </citation>
    <scope>NUCLEOTIDE SEQUENCE [LARGE SCALE GENOMIC DNA]</scope>
    <source>
        <strain evidence="7 8">SS1994</strain>
    </source>
</reference>
<feature type="transmembrane region" description="Helical" evidence="6">
    <location>
        <begin position="331"/>
        <end position="364"/>
    </location>
</feature>
<keyword evidence="8" id="KW-1185">Reference proteome</keyword>
<feature type="transmembrane region" description="Helical" evidence="6">
    <location>
        <begin position="158"/>
        <end position="176"/>
    </location>
</feature>
<evidence type="ECO:0000256" key="3">
    <source>
        <dbReference type="ARBA" id="ARBA00022692"/>
    </source>
</evidence>
<keyword evidence="3 6" id="KW-0812">Transmembrane</keyword>
<evidence type="ECO:0000256" key="1">
    <source>
        <dbReference type="ARBA" id="ARBA00004651"/>
    </source>
</evidence>
<dbReference type="AlphaFoldDB" id="A0A429ZA04"/>
<comment type="caution">
    <text evidence="7">The sequence shown here is derived from an EMBL/GenBank/DDBJ whole genome shotgun (WGS) entry which is preliminary data.</text>
</comment>
<dbReference type="InterPro" id="IPR050367">
    <property type="entry name" value="APC_superfamily"/>
</dbReference>
<organism evidence="7 8">
    <name type="scientific">Vagococcus bubulae</name>
    <dbReference type="NCBI Taxonomy" id="1977868"/>
    <lineage>
        <taxon>Bacteria</taxon>
        <taxon>Bacillati</taxon>
        <taxon>Bacillota</taxon>
        <taxon>Bacilli</taxon>
        <taxon>Lactobacillales</taxon>
        <taxon>Enterococcaceae</taxon>
        <taxon>Vagococcus</taxon>
    </lineage>
</organism>
<evidence type="ECO:0000256" key="5">
    <source>
        <dbReference type="ARBA" id="ARBA00023136"/>
    </source>
</evidence>
<feature type="transmembrane region" description="Helical" evidence="6">
    <location>
        <begin position="12"/>
        <end position="33"/>
    </location>
</feature>
<feature type="transmembrane region" description="Helical" evidence="6">
    <location>
        <begin position="384"/>
        <end position="404"/>
    </location>
</feature>
<evidence type="ECO:0000256" key="4">
    <source>
        <dbReference type="ARBA" id="ARBA00022989"/>
    </source>
</evidence>
<accession>A0A429ZA04</accession>
<sequence length="472" mass="50736">MSAKTATPNKKLTFTSIYFLGINAIVGSGAFLLPQQIYKNIGVMSILVLLTAALTVSMVALCYADLSSRFSGSGAAWLYSYNAFGKFTGFQIGLFSWFLGCLTFTAESVALHRTLKSMYPALDNPIAKYAFPIGVIVLLSIINLFGTSIVKKINSVSSIIKIATLVFFLVVGVFFIKTAHFTPIVPESVKTTGSFFGHFGQAFSVVFYMFTGFSFIPVAAGQMNNPEKNIPKALIAVMSSVTIIYVLVQATAIGILGPSIAKFDIPIAQALNSSIGHWAYVLIVIGMIISIFGVAFAVSFNTPVLAASLSTEHNLLPSAVGKRNKNDAPYIAVIITMIISIFLVSFSYIFLVAAIVLASFIQYVPSILAVIKFKHTKQFPNNGFSLKGGDTIPIIALIISMYLLTNFRLDVLLLILGVFIVGLIMYYTSIKNKPDSPSAPQAPKGKVAQATTKLADKVATTTQSAPTHASTK</sequence>
<evidence type="ECO:0000313" key="7">
    <source>
        <dbReference type="EMBL" id="RST90522.1"/>
    </source>
</evidence>
<name>A0A429ZA04_9ENTE</name>
<dbReference type="PIRSF" id="PIRSF006060">
    <property type="entry name" value="AA_transporter"/>
    <property type="match status" value="1"/>
</dbReference>
<evidence type="ECO:0000313" key="8">
    <source>
        <dbReference type="Proteomes" id="UP000288490"/>
    </source>
</evidence>
<comment type="subcellular location">
    <subcellularLocation>
        <location evidence="1">Cell membrane</location>
        <topology evidence="1">Multi-pass membrane protein</topology>
    </subcellularLocation>
</comment>
<dbReference type="GO" id="GO:0005886">
    <property type="term" value="C:plasma membrane"/>
    <property type="evidence" value="ECO:0007669"/>
    <property type="project" value="UniProtKB-SubCell"/>
</dbReference>
<dbReference type="GO" id="GO:0022857">
    <property type="term" value="F:transmembrane transporter activity"/>
    <property type="evidence" value="ECO:0007669"/>
    <property type="project" value="InterPro"/>
</dbReference>
<gene>
    <name evidence="7" type="ORF">CBF36_11820</name>
</gene>
<dbReference type="Pfam" id="PF13520">
    <property type="entry name" value="AA_permease_2"/>
    <property type="match status" value="1"/>
</dbReference>
<feature type="transmembrane region" description="Helical" evidence="6">
    <location>
        <begin position="411"/>
        <end position="428"/>
    </location>
</feature>
<dbReference type="Gene3D" id="1.20.1740.10">
    <property type="entry name" value="Amino acid/polyamine transporter I"/>
    <property type="match status" value="1"/>
</dbReference>
<dbReference type="EMBL" id="NGJT01000040">
    <property type="protein sequence ID" value="RST90522.1"/>
    <property type="molecule type" value="Genomic_DNA"/>
</dbReference>
<keyword evidence="5 6" id="KW-0472">Membrane</keyword>
<feature type="transmembrane region" description="Helical" evidence="6">
    <location>
        <begin position="277"/>
        <end position="300"/>
    </location>
</feature>
<feature type="transmembrane region" description="Helical" evidence="6">
    <location>
        <begin position="87"/>
        <end position="106"/>
    </location>
</feature>